<keyword evidence="11 13" id="KW-0411">Iron-sulfur</keyword>
<dbReference type="UniPathway" id="UPA00078">
    <property type="reaction ID" value="UER00162"/>
</dbReference>
<comment type="cofactor">
    <cofactor evidence="13 14">
        <name>[4Fe-4S] cluster</name>
        <dbReference type="ChEBI" id="CHEBI:49883"/>
    </cofactor>
    <text evidence="13 14">Binds 1 [4Fe-4S] cluster. The cluster is coordinated with 3 cysteines and an exchangeable S-adenosyl-L-methionine.</text>
</comment>
<feature type="binding site" evidence="13 14">
    <location>
        <position position="259"/>
    </location>
    <ligand>
        <name>[2Fe-2S] cluster</name>
        <dbReference type="ChEBI" id="CHEBI:190135"/>
    </ligand>
</feature>
<evidence type="ECO:0000259" key="15">
    <source>
        <dbReference type="PROSITE" id="PS51918"/>
    </source>
</evidence>
<evidence type="ECO:0000256" key="14">
    <source>
        <dbReference type="PIRSR" id="PIRSR001619-1"/>
    </source>
</evidence>
<comment type="subunit">
    <text evidence="13">Homodimer.</text>
</comment>
<name>A0A429XGC1_9RICK</name>
<feature type="binding site" evidence="13 14">
    <location>
        <position position="127"/>
    </location>
    <ligand>
        <name>[2Fe-2S] cluster</name>
        <dbReference type="ChEBI" id="CHEBI:190135"/>
    </ligand>
</feature>
<feature type="binding site" evidence="13 14">
    <location>
        <position position="96"/>
    </location>
    <ligand>
        <name>[2Fe-2S] cluster</name>
        <dbReference type="ChEBI" id="CHEBI:190135"/>
    </ligand>
</feature>
<evidence type="ECO:0000256" key="5">
    <source>
        <dbReference type="ARBA" id="ARBA00022679"/>
    </source>
</evidence>
<keyword evidence="17" id="KW-1185">Reference proteome</keyword>
<keyword evidence="4 13" id="KW-0004">4Fe-4S</keyword>
<dbReference type="InterPro" id="IPR058240">
    <property type="entry name" value="rSAM_sf"/>
</dbReference>
<dbReference type="GO" id="GO:0051537">
    <property type="term" value="F:2 iron, 2 sulfur cluster binding"/>
    <property type="evidence" value="ECO:0007669"/>
    <property type="project" value="UniProtKB-KW"/>
</dbReference>
<evidence type="ECO:0000256" key="10">
    <source>
        <dbReference type="ARBA" id="ARBA00023004"/>
    </source>
</evidence>
<organism evidence="16 17">
    <name type="scientific">Candidatus Aquarickettsia rohweri</name>
    <dbReference type="NCBI Taxonomy" id="2602574"/>
    <lineage>
        <taxon>Bacteria</taxon>
        <taxon>Pseudomonadati</taxon>
        <taxon>Pseudomonadota</taxon>
        <taxon>Alphaproteobacteria</taxon>
        <taxon>Rickettsiales</taxon>
        <taxon>Candidatus Midichloriaceae</taxon>
        <taxon>Candidatus Aquarickettsia</taxon>
    </lineage>
</organism>
<evidence type="ECO:0000313" key="16">
    <source>
        <dbReference type="EMBL" id="RST64248.1"/>
    </source>
</evidence>
<evidence type="ECO:0000256" key="7">
    <source>
        <dbReference type="ARBA" id="ARBA00022714"/>
    </source>
</evidence>
<proteinExistence type="inferred from homology"/>
<dbReference type="SFLD" id="SFLDF00272">
    <property type="entry name" value="biotin_synthase"/>
    <property type="match status" value="1"/>
</dbReference>
<feature type="binding site" evidence="13 14">
    <location>
        <position position="187"/>
    </location>
    <ligand>
        <name>[2Fe-2S] cluster</name>
        <dbReference type="ChEBI" id="CHEBI:190135"/>
    </ligand>
</feature>
<evidence type="ECO:0000256" key="1">
    <source>
        <dbReference type="ARBA" id="ARBA00004942"/>
    </source>
</evidence>
<dbReference type="PROSITE" id="PS51918">
    <property type="entry name" value="RADICAL_SAM"/>
    <property type="match status" value="1"/>
</dbReference>
<dbReference type="PANTHER" id="PTHR22976">
    <property type="entry name" value="BIOTIN SYNTHASE"/>
    <property type="match status" value="1"/>
</dbReference>
<comment type="function">
    <text evidence="13">Catalyzes the conversion of dethiobiotin (DTB) to biotin by the insertion of a sulfur atom into dethiobiotin via a radical-based mechanism.</text>
</comment>
<comment type="cofactor">
    <cofactor evidence="13">
        <name>[2Fe-2S] cluster</name>
        <dbReference type="ChEBI" id="CHEBI:190135"/>
    </cofactor>
    <text evidence="13">Binds 1 [2Fe-2S] cluster. The cluster is coordinated with 3 cysteines and 1 arginine.</text>
</comment>
<keyword evidence="7 13" id="KW-0001">2Fe-2S</keyword>
<dbReference type="GO" id="GO:0005506">
    <property type="term" value="F:iron ion binding"/>
    <property type="evidence" value="ECO:0007669"/>
    <property type="project" value="UniProtKB-UniRule"/>
</dbReference>
<evidence type="ECO:0000256" key="11">
    <source>
        <dbReference type="ARBA" id="ARBA00023014"/>
    </source>
</evidence>
<feature type="domain" description="Radical SAM core" evidence="15">
    <location>
        <begin position="37"/>
        <end position="259"/>
    </location>
</feature>
<dbReference type="SUPFAM" id="SSF102114">
    <property type="entry name" value="Radical SAM enzymes"/>
    <property type="match status" value="1"/>
</dbReference>
<dbReference type="SFLD" id="SFLDG01278">
    <property type="entry name" value="biotin_synthase_like"/>
    <property type="match status" value="1"/>
</dbReference>
<evidence type="ECO:0000256" key="13">
    <source>
        <dbReference type="HAMAP-Rule" id="MF_01694"/>
    </source>
</evidence>
<gene>
    <name evidence="13 16" type="primary">bioB</name>
    <name evidence="16" type="ORF">EIC27_04830</name>
</gene>
<evidence type="ECO:0000256" key="8">
    <source>
        <dbReference type="ARBA" id="ARBA00022723"/>
    </source>
</evidence>
<dbReference type="PANTHER" id="PTHR22976:SF2">
    <property type="entry name" value="BIOTIN SYNTHASE, MITOCHONDRIAL"/>
    <property type="match status" value="1"/>
</dbReference>
<evidence type="ECO:0000256" key="4">
    <source>
        <dbReference type="ARBA" id="ARBA00022485"/>
    </source>
</evidence>
<comment type="pathway">
    <text evidence="1 13">Cofactor biosynthesis; biotin biosynthesis; biotin from 7,8-diaminononanoate: step 2/2.</text>
</comment>
<evidence type="ECO:0000256" key="9">
    <source>
        <dbReference type="ARBA" id="ARBA00022756"/>
    </source>
</evidence>
<dbReference type="SMART" id="SM00729">
    <property type="entry name" value="Elp3"/>
    <property type="match status" value="1"/>
</dbReference>
<dbReference type="OrthoDB" id="9786826at2"/>
<dbReference type="GO" id="GO:0004076">
    <property type="term" value="F:biotin synthase activity"/>
    <property type="evidence" value="ECO:0007669"/>
    <property type="project" value="UniProtKB-UniRule"/>
</dbReference>
<protein>
    <recommendedName>
        <fullName evidence="3 13">Biotin synthase</fullName>
        <ecNumber evidence="3 13">2.8.1.6</ecNumber>
    </recommendedName>
</protein>
<keyword evidence="9 13" id="KW-0093">Biotin biosynthesis</keyword>
<keyword evidence="5 13" id="KW-0808">Transferase</keyword>
<feature type="binding site" evidence="13 14">
    <location>
        <position position="59"/>
    </location>
    <ligand>
        <name>[4Fe-4S] cluster</name>
        <dbReference type="ChEBI" id="CHEBI:49883"/>
        <note>4Fe-4S-S-AdoMet</note>
    </ligand>
</feature>
<comment type="caution">
    <text evidence="16">The sequence shown here is derived from an EMBL/GenBank/DDBJ whole genome shotgun (WGS) entry which is preliminary data.</text>
</comment>
<dbReference type="GO" id="GO:0051539">
    <property type="term" value="F:4 iron, 4 sulfur cluster binding"/>
    <property type="evidence" value="ECO:0007669"/>
    <property type="project" value="UniProtKB-KW"/>
</dbReference>
<evidence type="ECO:0000256" key="6">
    <source>
        <dbReference type="ARBA" id="ARBA00022691"/>
    </source>
</evidence>
<evidence type="ECO:0000313" key="17">
    <source>
        <dbReference type="Proteomes" id="UP000279470"/>
    </source>
</evidence>
<dbReference type="InterPro" id="IPR013785">
    <property type="entry name" value="Aldolase_TIM"/>
</dbReference>
<comment type="cofactor">
    <cofactor evidence="14">
        <name>[2Fe-2S] cluster</name>
        <dbReference type="ChEBI" id="CHEBI:190135"/>
    </cofactor>
    <text evidence="14">Binds 1 [2Fe-2S] cluster. The cluster is coordinated with 3 cysteines and 1 arginine.</text>
</comment>
<accession>A0A429XGC1</accession>
<sequence length="319" mass="36405">MKKNKLDFQDIAKVFEMPFLDLLYQAHLTHRKNFKVSDIELCTLLSVKTGACPEDCGYCSQSSKHNTDIKIEKLMTTDEVEKNCKIAKQKGSKRFCIGAGWRNPPKKHFERILEMVKVIKNNGLEACATLGMLDKDQAMRLKEAGLDYYNHNIDTSENYYKQIITTRTFQNRLDTLEIVDNIGINICCGGIVGMGENREDRINFILTLLNLKNPPKSIPINMLVPIKGTPLEHVKKIDTIEFVRMIAKTRVFFEKSRIRLSAGRESMSEEMQALCFFVGANSIFYGDKLLTTNNNDVNQDLDFMKKLGISTDLQNKNAN</sequence>
<dbReference type="InterPro" id="IPR024177">
    <property type="entry name" value="Biotin_synthase"/>
</dbReference>
<feature type="binding site" evidence="13 14">
    <location>
        <position position="56"/>
    </location>
    <ligand>
        <name>[4Fe-4S] cluster</name>
        <dbReference type="ChEBI" id="CHEBI:49883"/>
        <note>4Fe-4S-S-AdoMet</note>
    </ligand>
</feature>
<dbReference type="Gene3D" id="3.20.20.70">
    <property type="entry name" value="Aldolase class I"/>
    <property type="match status" value="1"/>
</dbReference>
<comment type="catalytic activity">
    <reaction evidence="12 13">
        <text>(4R,5S)-dethiobiotin + (sulfur carrier)-SH + 2 reduced [2Fe-2S]-[ferredoxin] + 2 S-adenosyl-L-methionine = (sulfur carrier)-H + biotin + 2 5'-deoxyadenosine + 2 L-methionine + 2 oxidized [2Fe-2S]-[ferredoxin]</text>
        <dbReference type="Rhea" id="RHEA:22060"/>
        <dbReference type="Rhea" id="RHEA-COMP:10000"/>
        <dbReference type="Rhea" id="RHEA-COMP:10001"/>
        <dbReference type="Rhea" id="RHEA-COMP:14737"/>
        <dbReference type="Rhea" id="RHEA-COMP:14739"/>
        <dbReference type="ChEBI" id="CHEBI:17319"/>
        <dbReference type="ChEBI" id="CHEBI:29917"/>
        <dbReference type="ChEBI" id="CHEBI:33737"/>
        <dbReference type="ChEBI" id="CHEBI:33738"/>
        <dbReference type="ChEBI" id="CHEBI:57586"/>
        <dbReference type="ChEBI" id="CHEBI:57844"/>
        <dbReference type="ChEBI" id="CHEBI:59789"/>
        <dbReference type="ChEBI" id="CHEBI:64428"/>
        <dbReference type="ChEBI" id="CHEBI:149473"/>
        <dbReference type="EC" id="2.8.1.6"/>
    </reaction>
</comment>
<dbReference type="NCBIfam" id="TIGR00433">
    <property type="entry name" value="bioB"/>
    <property type="match status" value="1"/>
</dbReference>
<dbReference type="RefSeq" id="WP_126044987.1">
    <property type="nucleotide sequence ID" value="NZ_RXFM01000066.1"/>
</dbReference>
<reference evidence="17" key="1">
    <citation type="submission" date="2018-11" db="EMBL/GenBank/DDBJ databases">
        <title>Phylogenetic, genomic, and biogeographic characterization of a novel and ubiquitous marine invertebrate-associated Rickettsiales parasite, Candidatus Marinoinvertebrata rohwerii, gen. nov., sp. nov.</title>
        <authorList>
            <person name="Klinges J.G."/>
            <person name="Rosales S.M."/>
            <person name="Mcminds R."/>
            <person name="Shaver E.C."/>
            <person name="Shantz A."/>
            <person name="Peters E.C."/>
            <person name="Burkepile D.E."/>
            <person name="Silliman B.R."/>
            <person name="Vega Thurber R.L."/>
        </authorList>
    </citation>
    <scope>NUCLEOTIDE SEQUENCE [LARGE SCALE GENOMIC DNA]</scope>
    <source>
        <strain evidence="17">a_cerv_44</strain>
    </source>
</reference>
<dbReference type="Pfam" id="PF04055">
    <property type="entry name" value="Radical_SAM"/>
    <property type="match status" value="1"/>
</dbReference>
<dbReference type="Pfam" id="PF06968">
    <property type="entry name" value="BATS"/>
    <property type="match status" value="1"/>
</dbReference>
<evidence type="ECO:0000256" key="12">
    <source>
        <dbReference type="ARBA" id="ARBA00051157"/>
    </source>
</evidence>
<dbReference type="EMBL" id="RXFM01000066">
    <property type="protein sequence ID" value="RST64248.1"/>
    <property type="molecule type" value="Genomic_DNA"/>
</dbReference>
<dbReference type="HAMAP" id="MF_01694">
    <property type="entry name" value="BioB"/>
    <property type="match status" value="1"/>
</dbReference>
<evidence type="ECO:0000256" key="2">
    <source>
        <dbReference type="ARBA" id="ARBA00010765"/>
    </source>
</evidence>
<keyword evidence="8 13" id="KW-0479">Metal-binding</keyword>
<comment type="similarity">
    <text evidence="2 13">Belongs to the radical SAM superfamily. Biotin synthase family.</text>
</comment>
<dbReference type="SFLD" id="SFLDS00029">
    <property type="entry name" value="Radical_SAM"/>
    <property type="match status" value="1"/>
</dbReference>
<dbReference type="SMART" id="SM00876">
    <property type="entry name" value="BATS"/>
    <property type="match status" value="1"/>
</dbReference>
<dbReference type="CDD" id="cd01335">
    <property type="entry name" value="Radical_SAM"/>
    <property type="match status" value="1"/>
</dbReference>
<dbReference type="EC" id="2.8.1.6" evidence="3 13"/>
<dbReference type="InterPro" id="IPR002684">
    <property type="entry name" value="Biotin_synth/BioAB"/>
</dbReference>
<keyword evidence="6 13" id="KW-0949">S-adenosyl-L-methionine</keyword>
<dbReference type="GO" id="GO:0009102">
    <property type="term" value="P:biotin biosynthetic process"/>
    <property type="evidence" value="ECO:0007669"/>
    <property type="project" value="UniProtKB-UniRule"/>
</dbReference>
<evidence type="ECO:0000256" key="3">
    <source>
        <dbReference type="ARBA" id="ARBA00012236"/>
    </source>
</evidence>
<dbReference type="InterPro" id="IPR007197">
    <property type="entry name" value="rSAM"/>
</dbReference>
<dbReference type="InterPro" id="IPR006638">
    <property type="entry name" value="Elp3/MiaA/NifB-like_rSAM"/>
</dbReference>
<dbReference type="PIRSF" id="PIRSF001619">
    <property type="entry name" value="Biotin_synth"/>
    <property type="match status" value="1"/>
</dbReference>
<dbReference type="SFLD" id="SFLDG01060">
    <property type="entry name" value="BATS_domain_containing"/>
    <property type="match status" value="1"/>
</dbReference>
<feature type="binding site" evidence="13 14">
    <location>
        <position position="52"/>
    </location>
    <ligand>
        <name>[4Fe-4S] cluster</name>
        <dbReference type="ChEBI" id="CHEBI:49883"/>
        <note>4Fe-4S-S-AdoMet</note>
    </ligand>
</feature>
<dbReference type="Proteomes" id="UP000279470">
    <property type="component" value="Unassembled WGS sequence"/>
</dbReference>
<dbReference type="InterPro" id="IPR010722">
    <property type="entry name" value="BATS_dom"/>
</dbReference>
<keyword evidence="10 13" id="KW-0408">Iron</keyword>
<dbReference type="AlphaFoldDB" id="A0A429XGC1"/>